<evidence type="ECO:0000256" key="10">
    <source>
        <dbReference type="ARBA" id="ARBA00023326"/>
    </source>
</evidence>
<feature type="domain" description="Glycoside hydrolase family 5" evidence="19">
    <location>
        <begin position="103"/>
        <end position="391"/>
    </location>
</feature>
<dbReference type="PANTHER" id="PTHR31297:SF39">
    <property type="entry name" value="GLUCAN ENDO-1,6-BETA-GLUCOSIDASE B"/>
    <property type="match status" value="1"/>
</dbReference>
<dbReference type="GO" id="GO:0009251">
    <property type="term" value="P:glucan catabolic process"/>
    <property type="evidence" value="ECO:0007669"/>
    <property type="project" value="TreeGrafter"/>
</dbReference>
<feature type="chain" id="PRO_5040461425" description="glucan endo-1,6-beta-glucosidase" evidence="18">
    <location>
        <begin position="21"/>
        <end position="425"/>
    </location>
</feature>
<evidence type="ECO:0000313" key="20">
    <source>
        <dbReference type="EMBL" id="CAG8979140.1"/>
    </source>
</evidence>
<evidence type="ECO:0000256" key="4">
    <source>
        <dbReference type="ARBA" id="ARBA00022729"/>
    </source>
</evidence>
<keyword evidence="4 18" id="KW-0732">Signal</keyword>
<name>A0A9N9Q490_9HELO</name>
<accession>A0A9N9Q490</accession>
<sequence>MSFKAYLALFLAFLVIQVRAWMPGEHQEIYSVNGKDLFNKSQTDGDSKRWLPGTPKIRGVNLGSLFVMEPWMASAEWNSMSCGAWPSEFDCVMHLGQGQANQAFQKHWNSWITQGDITQMVNYGLNTIRIPLGYWLLETIVYANSEHFPQGAFPYLERIVGWASDAGMYIILDVHGAPGAQQPQQPFTGQYAPSAGFYQGHQYDRAKEFVGWLSEVVHTRGAFRNVGMIELVNEPIQNTGATPGLLDNYYPNAYAEIRAREAKLGISSNNLLHIQAMNTLWGSGDPHSHLTSDWFMAYDDHRYTKWDSSVPVDKGAYIRDACHNNRLSNTDYQKSNWPTIVGEFSLSVPDFVQWNGDWHPDGNKAFYTQWFSAQIIAYERDTNGWIFWSWKTQLGDYRWGYQDAVAQGVIPNNPQNINWGTCNGV</sequence>
<comment type="caution">
    <text evidence="20">The sequence shown here is derived from an EMBL/GenBank/DDBJ whole genome shotgun (WGS) entry which is preliminary data.</text>
</comment>
<evidence type="ECO:0000256" key="14">
    <source>
        <dbReference type="ARBA" id="ARBA00041472"/>
    </source>
</evidence>
<comment type="catalytic activity">
    <reaction evidence="11">
        <text>Random hydrolysis of (1-&gt;6)-linkages in (1-&gt;6)-beta-D-glucans.</text>
        <dbReference type="EC" id="3.2.1.75"/>
    </reaction>
</comment>
<evidence type="ECO:0000256" key="3">
    <source>
        <dbReference type="ARBA" id="ARBA00022525"/>
    </source>
</evidence>
<dbReference type="Pfam" id="PF00150">
    <property type="entry name" value="Cellulase"/>
    <property type="match status" value="1"/>
</dbReference>
<evidence type="ECO:0000256" key="9">
    <source>
        <dbReference type="ARBA" id="ARBA00023316"/>
    </source>
</evidence>
<reference evidence="20" key="1">
    <citation type="submission" date="2021-07" db="EMBL/GenBank/DDBJ databases">
        <authorList>
            <person name="Durling M."/>
        </authorList>
    </citation>
    <scope>NUCLEOTIDE SEQUENCE</scope>
</reference>
<dbReference type="Proteomes" id="UP000701801">
    <property type="component" value="Unassembled WGS sequence"/>
</dbReference>
<evidence type="ECO:0000256" key="2">
    <source>
        <dbReference type="ARBA" id="ARBA00005641"/>
    </source>
</evidence>
<comment type="subcellular location">
    <subcellularLocation>
        <location evidence="1">Secreted</location>
    </subcellularLocation>
</comment>
<dbReference type="AlphaFoldDB" id="A0A9N9Q490"/>
<evidence type="ECO:0000256" key="11">
    <source>
        <dbReference type="ARBA" id="ARBA00036633"/>
    </source>
</evidence>
<evidence type="ECO:0000256" key="16">
    <source>
        <dbReference type="ARBA" id="ARBA00043257"/>
    </source>
</evidence>
<dbReference type="OrthoDB" id="1887033at2759"/>
<dbReference type="InterPro" id="IPR050386">
    <property type="entry name" value="Glycosyl_hydrolase_5"/>
</dbReference>
<dbReference type="PANTHER" id="PTHR31297">
    <property type="entry name" value="GLUCAN ENDO-1,6-BETA-GLUCOSIDASE B"/>
    <property type="match status" value="1"/>
</dbReference>
<keyword evidence="5 17" id="KW-0378">Hydrolase</keyword>
<dbReference type="GO" id="GO:0071555">
    <property type="term" value="P:cell wall organization"/>
    <property type="evidence" value="ECO:0007669"/>
    <property type="project" value="UniProtKB-KW"/>
</dbReference>
<dbReference type="InterPro" id="IPR001547">
    <property type="entry name" value="Glyco_hydro_5"/>
</dbReference>
<evidence type="ECO:0000256" key="5">
    <source>
        <dbReference type="ARBA" id="ARBA00022801"/>
    </source>
</evidence>
<keyword evidence="9" id="KW-0961">Cell wall biogenesis/degradation</keyword>
<dbReference type="EC" id="3.2.1.75" evidence="13"/>
<dbReference type="SUPFAM" id="SSF51445">
    <property type="entry name" value="(Trans)glycosidases"/>
    <property type="match status" value="1"/>
</dbReference>
<evidence type="ECO:0000256" key="12">
    <source>
        <dbReference type="ARBA" id="ARBA00037628"/>
    </source>
</evidence>
<evidence type="ECO:0000256" key="7">
    <source>
        <dbReference type="ARBA" id="ARBA00023277"/>
    </source>
</evidence>
<keyword evidence="3" id="KW-0964">Secreted</keyword>
<evidence type="ECO:0000259" key="19">
    <source>
        <dbReference type="Pfam" id="PF00150"/>
    </source>
</evidence>
<evidence type="ECO:0000256" key="18">
    <source>
        <dbReference type="SAM" id="SignalP"/>
    </source>
</evidence>
<keyword evidence="7" id="KW-0119">Carbohydrate metabolism</keyword>
<evidence type="ECO:0000256" key="8">
    <source>
        <dbReference type="ARBA" id="ARBA00023295"/>
    </source>
</evidence>
<dbReference type="Gene3D" id="3.20.20.80">
    <property type="entry name" value="Glycosidases"/>
    <property type="match status" value="1"/>
</dbReference>
<dbReference type="GO" id="GO:0005576">
    <property type="term" value="C:extracellular region"/>
    <property type="evidence" value="ECO:0007669"/>
    <property type="project" value="UniProtKB-SubCell"/>
</dbReference>
<evidence type="ECO:0000256" key="1">
    <source>
        <dbReference type="ARBA" id="ARBA00004613"/>
    </source>
</evidence>
<evidence type="ECO:0000256" key="15">
    <source>
        <dbReference type="ARBA" id="ARBA00042025"/>
    </source>
</evidence>
<evidence type="ECO:0000256" key="6">
    <source>
        <dbReference type="ARBA" id="ARBA00023180"/>
    </source>
</evidence>
<keyword evidence="10" id="KW-0624">Polysaccharide degradation</keyword>
<comment type="similarity">
    <text evidence="2 17">Belongs to the glycosyl hydrolase 5 (cellulase A) family.</text>
</comment>
<feature type="signal peptide" evidence="18">
    <location>
        <begin position="1"/>
        <end position="20"/>
    </location>
</feature>
<dbReference type="GO" id="GO:0046557">
    <property type="term" value="F:glucan endo-1,6-beta-glucosidase activity"/>
    <property type="evidence" value="ECO:0007669"/>
    <property type="project" value="UniProtKB-EC"/>
</dbReference>
<comment type="function">
    <text evidence="12">Beta-glucanases participate in the metabolism of beta-glucan, the main structural component of the cell wall. Acts on lutean, pustulan and 1,6-oligo-beta-D-glucosides.</text>
</comment>
<proteinExistence type="inferred from homology"/>
<organism evidence="20 21">
    <name type="scientific">Hymenoscyphus albidus</name>
    <dbReference type="NCBI Taxonomy" id="595503"/>
    <lineage>
        <taxon>Eukaryota</taxon>
        <taxon>Fungi</taxon>
        <taxon>Dikarya</taxon>
        <taxon>Ascomycota</taxon>
        <taxon>Pezizomycotina</taxon>
        <taxon>Leotiomycetes</taxon>
        <taxon>Helotiales</taxon>
        <taxon>Helotiaceae</taxon>
        <taxon>Hymenoscyphus</taxon>
    </lineage>
</organism>
<evidence type="ECO:0000313" key="21">
    <source>
        <dbReference type="Proteomes" id="UP000701801"/>
    </source>
</evidence>
<keyword evidence="8 17" id="KW-0326">Glycosidase</keyword>
<protein>
    <recommendedName>
        <fullName evidence="13">glucan endo-1,6-beta-glucosidase</fullName>
        <ecNumber evidence="13">3.2.1.75</ecNumber>
    </recommendedName>
    <alternativeName>
        <fullName evidence="15">Beta-1,6-glucanase B</fullName>
    </alternativeName>
    <alternativeName>
        <fullName evidence="14">Endo-1,6-beta-D-glucanase B</fullName>
    </alternativeName>
    <alternativeName>
        <fullName evidence="16">Endo-1,6-beta-glucanase B</fullName>
    </alternativeName>
</protein>
<keyword evidence="21" id="KW-1185">Reference proteome</keyword>
<dbReference type="GO" id="GO:0009986">
    <property type="term" value="C:cell surface"/>
    <property type="evidence" value="ECO:0007669"/>
    <property type="project" value="TreeGrafter"/>
</dbReference>
<dbReference type="FunFam" id="3.20.20.80:FF:000269">
    <property type="entry name" value="Probable glucan endo-1,6-beta-glucosidase B"/>
    <property type="match status" value="1"/>
</dbReference>
<dbReference type="InterPro" id="IPR017853">
    <property type="entry name" value="GH"/>
</dbReference>
<keyword evidence="6" id="KW-0325">Glycoprotein</keyword>
<evidence type="ECO:0000256" key="17">
    <source>
        <dbReference type="RuleBase" id="RU361153"/>
    </source>
</evidence>
<evidence type="ECO:0000256" key="13">
    <source>
        <dbReference type="ARBA" id="ARBA00038935"/>
    </source>
</evidence>
<dbReference type="EMBL" id="CAJVRM010000296">
    <property type="protein sequence ID" value="CAG8979140.1"/>
    <property type="molecule type" value="Genomic_DNA"/>
</dbReference>
<gene>
    <name evidence="20" type="ORF">HYALB_00000273</name>
</gene>
<dbReference type="GO" id="GO:0004338">
    <property type="term" value="F:glucan exo-1,3-beta-glucosidase activity"/>
    <property type="evidence" value="ECO:0007669"/>
    <property type="project" value="TreeGrafter"/>
</dbReference>